<evidence type="ECO:0000256" key="4">
    <source>
        <dbReference type="ARBA" id="ARBA00023136"/>
    </source>
</evidence>
<dbReference type="EMBL" id="UINC01198929">
    <property type="protein sequence ID" value="SVE17112.1"/>
    <property type="molecule type" value="Genomic_DNA"/>
</dbReference>
<accession>A0A383BAV4</accession>
<evidence type="ECO:0000256" key="5">
    <source>
        <dbReference type="SAM" id="Phobius"/>
    </source>
</evidence>
<keyword evidence="4 5" id="KW-0472">Membrane</keyword>
<comment type="subcellular location">
    <subcellularLocation>
        <location evidence="1">Membrane</location>
        <topology evidence="1">Multi-pass membrane protein</topology>
    </subcellularLocation>
</comment>
<protein>
    <submittedName>
        <fullName evidence="6">Uncharacterized protein</fullName>
    </submittedName>
</protein>
<name>A0A383BAV4_9ZZZZ</name>
<feature type="transmembrane region" description="Helical" evidence="5">
    <location>
        <begin position="71"/>
        <end position="91"/>
    </location>
</feature>
<keyword evidence="3 5" id="KW-1133">Transmembrane helix</keyword>
<feature type="transmembrane region" description="Helical" evidence="5">
    <location>
        <begin position="43"/>
        <end position="65"/>
    </location>
</feature>
<keyword evidence="2 5" id="KW-0812">Transmembrane</keyword>
<evidence type="ECO:0000313" key="6">
    <source>
        <dbReference type="EMBL" id="SVE17112.1"/>
    </source>
</evidence>
<feature type="non-terminal residue" evidence="6">
    <location>
        <position position="112"/>
    </location>
</feature>
<feature type="transmembrane region" description="Helical" evidence="5">
    <location>
        <begin position="6"/>
        <end position="31"/>
    </location>
</feature>
<organism evidence="6">
    <name type="scientific">marine metagenome</name>
    <dbReference type="NCBI Taxonomy" id="408172"/>
    <lineage>
        <taxon>unclassified sequences</taxon>
        <taxon>metagenomes</taxon>
        <taxon>ecological metagenomes</taxon>
    </lineage>
</organism>
<dbReference type="GO" id="GO:0016020">
    <property type="term" value="C:membrane"/>
    <property type="evidence" value="ECO:0007669"/>
    <property type="project" value="UniProtKB-SubCell"/>
</dbReference>
<dbReference type="InterPro" id="IPR002781">
    <property type="entry name" value="TM_pro_TauE-like"/>
</dbReference>
<dbReference type="Pfam" id="PF01925">
    <property type="entry name" value="TauE"/>
    <property type="match status" value="1"/>
</dbReference>
<sequence>MIDLYFYLTAAIGVVLFGISKGGFAGPIAILAIPIMALSMSPVVAAAILLPVLLVMDVVALYIYWNKWDLKNIKIIIPPALFGIVIGALTFKYSSDDSIRIIIGTIAILFIL</sequence>
<dbReference type="AlphaFoldDB" id="A0A383BAV4"/>
<evidence type="ECO:0000256" key="1">
    <source>
        <dbReference type="ARBA" id="ARBA00004141"/>
    </source>
</evidence>
<proteinExistence type="predicted"/>
<reference evidence="6" key="1">
    <citation type="submission" date="2018-05" db="EMBL/GenBank/DDBJ databases">
        <authorList>
            <person name="Lanie J.A."/>
            <person name="Ng W.-L."/>
            <person name="Kazmierczak K.M."/>
            <person name="Andrzejewski T.M."/>
            <person name="Davidsen T.M."/>
            <person name="Wayne K.J."/>
            <person name="Tettelin H."/>
            <person name="Glass J.I."/>
            <person name="Rusch D."/>
            <person name="Podicherti R."/>
            <person name="Tsui H.-C.T."/>
            <person name="Winkler M.E."/>
        </authorList>
    </citation>
    <scope>NUCLEOTIDE SEQUENCE</scope>
</reference>
<evidence type="ECO:0000256" key="3">
    <source>
        <dbReference type="ARBA" id="ARBA00022989"/>
    </source>
</evidence>
<gene>
    <name evidence="6" type="ORF">METZ01_LOCUS469966</name>
</gene>
<evidence type="ECO:0000256" key="2">
    <source>
        <dbReference type="ARBA" id="ARBA00022692"/>
    </source>
</evidence>